<dbReference type="InterPro" id="IPR023996">
    <property type="entry name" value="TonB-dep_OMP_SusC/RagA"/>
</dbReference>
<evidence type="ECO:0000256" key="8">
    <source>
        <dbReference type="SAM" id="SignalP"/>
    </source>
</evidence>
<dbReference type="InterPro" id="IPR012910">
    <property type="entry name" value="Plug_dom"/>
</dbReference>
<dbReference type="InterPro" id="IPR039426">
    <property type="entry name" value="TonB-dep_rcpt-like"/>
</dbReference>
<reference evidence="10 11" key="1">
    <citation type="submission" date="2020-09" db="EMBL/GenBank/DDBJ databases">
        <title>Novel species of Mucilaginibacter isolated from a glacier on the Tibetan Plateau.</title>
        <authorList>
            <person name="Liu Q."/>
            <person name="Xin Y.-H."/>
        </authorList>
    </citation>
    <scope>NUCLEOTIDE SEQUENCE [LARGE SCALE GENOMIC DNA]</scope>
    <source>
        <strain evidence="10 11">ZT4R22</strain>
    </source>
</reference>
<feature type="chain" id="PRO_5045440684" evidence="8">
    <location>
        <begin position="22"/>
        <end position="1066"/>
    </location>
</feature>
<dbReference type="PROSITE" id="PS52016">
    <property type="entry name" value="TONB_DEPENDENT_REC_3"/>
    <property type="match status" value="1"/>
</dbReference>
<accession>A0ABR7WMW4</accession>
<evidence type="ECO:0000313" key="11">
    <source>
        <dbReference type="Proteomes" id="UP000606600"/>
    </source>
</evidence>
<comment type="caution">
    <text evidence="10">The sequence shown here is derived from an EMBL/GenBank/DDBJ whole genome shotgun (WGS) entry which is preliminary data.</text>
</comment>
<dbReference type="Pfam" id="PF07715">
    <property type="entry name" value="Plug"/>
    <property type="match status" value="1"/>
</dbReference>
<dbReference type="NCBIfam" id="TIGR04056">
    <property type="entry name" value="OMP_RagA_SusC"/>
    <property type="match status" value="1"/>
</dbReference>
<evidence type="ECO:0000256" key="6">
    <source>
        <dbReference type="ARBA" id="ARBA00023237"/>
    </source>
</evidence>
<keyword evidence="2 7" id="KW-0813">Transport</keyword>
<keyword evidence="6 7" id="KW-0998">Cell outer membrane</keyword>
<dbReference type="SUPFAM" id="SSF56935">
    <property type="entry name" value="Porins"/>
    <property type="match status" value="1"/>
</dbReference>
<evidence type="ECO:0000259" key="9">
    <source>
        <dbReference type="Pfam" id="PF07715"/>
    </source>
</evidence>
<dbReference type="EMBL" id="JACWMY010000003">
    <property type="protein sequence ID" value="MBD1363642.1"/>
    <property type="molecule type" value="Genomic_DNA"/>
</dbReference>
<dbReference type="Gene3D" id="2.40.170.20">
    <property type="entry name" value="TonB-dependent receptor, beta-barrel domain"/>
    <property type="match status" value="1"/>
</dbReference>
<dbReference type="Proteomes" id="UP000606600">
    <property type="component" value="Unassembled WGS sequence"/>
</dbReference>
<evidence type="ECO:0000313" key="10">
    <source>
        <dbReference type="EMBL" id="MBD1363642.1"/>
    </source>
</evidence>
<keyword evidence="11" id="KW-1185">Reference proteome</keyword>
<comment type="subcellular location">
    <subcellularLocation>
        <location evidence="1 7">Cell outer membrane</location>
        <topology evidence="1 7">Multi-pass membrane protein</topology>
    </subcellularLocation>
</comment>
<name>A0ABR7WMW4_9SPHI</name>
<feature type="signal peptide" evidence="8">
    <location>
        <begin position="1"/>
        <end position="21"/>
    </location>
</feature>
<sequence>MKKLLLVSLCFLMLCVTQVFAQNRTVSGTVVAKDDGLPVPGATVKVKGTTIGTQTTTTGKYTLSVPAGATLVVSFVSYKTQEVKVGASDVINVTLESSFTEIGEVVVTGALGVKRAAKELGYATTRVSGKEINQTNVTNFANGLTAKVAGLAVQTVDNSIDPRLRITLRGNRSLSGNNTALIVLDGVPIPGGSISSINPDDIAETQILKGAGAAAIYGSEASNGAIIITTKRGTGDGKPVITYGNSFQFKTVGFFPELQRNYGPYGGEGAPYVDPITGFSRYTEYENQLYGPAFDGSEVQVGYPAGGPNGPVLKVKYSALEQNPITSFFNRGIVEQNQVAFQQGDAKNSFYFSAQNVIDKGVVPKDKNTRTSVSVRGARTFGIFKVDYSASYTRTSISTYGVGYNGALLYTTVLQWPAFLDIKQFQNSTTGTFSNPSDFYDAYAINPYWITDNARSNRQKDVFLSNLKMTLSPTKWLDVQYNVSQNFGNYQQRNTAAQVAFSEYSVNDPFSAGSVQGSFLNTRLRPGQVFDVSVFGDGSGDGDGYARLQGDATANLHYTFFKDFKTSLLLGNTIYQRGISSISAGSNNLLIEGFYNINTISGFAGAGTGYAKIRQIAYFADLNIGYKDYLFLEGTLRNDNDSRLPKVNRSFWYPSGKISFVPTEAISFLKGSKVLNYAKVYLSLSRVGNISVGPYNIFNTVGVTGGFPYGSLGGLSLGTRNYSPNLKPEIISEIETGTELSFFDSRLNIKATYYKQNSKNQTLTINTSGSTGFNSSVINAGEIQSSGEEFEARGFIFQAPKGGFSWELGANFSINDSKVISLIPGINQLDLGSGITAVVGQPFPVYKGTDMNRDPNGNVIVSATTGLPSLNPTQVNFGRTTPKHILGITNTFGYKFVSLGATAEYRGGNIIYNSIGSTLNFAGSSLITTLAGRQRFVYPGSVINTGTAAAPVYTPNTNVTVADGNYGFWQSSAYNTTNQPRVSSAAFWKLREINLNFNLTQFVKNTRYIKGLNLSFTGRNLFLWKPKNNPWSDPEFSDTAGNAVGVTSANQVPGQRIYGADLKVTF</sequence>
<dbReference type="InterPro" id="IPR008969">
    <property type="entry name" value="CarboxyPept-like_regulatory"/>
</dbReference>
<dbReference type="Pfam" id="PF13715">
    <property type="entry name" value="CarbopepD_reg_2"/>
    <property type="match status" value="1"/>
</dbReference>
<dbReference type="InterPro" id="IPR037066">
    <property type="entry name" value="Plug_dom_sf"/>
</dbReference>
<evidence type="ECO:0000256" key="7">
    <source>
        <dbReference type="PROSITE-ProRule" id="PRU01360"/>
    </source>
</evidence>
<comment type="similarity">
    <text evidence="7">Belongs to the TonB-dependent receptor family.</text>
</comment>
<keyword evidence="3 7" id="KW-1134">Transmembrane beta strand</keyword>
<organism evidence="10 11">
    <name type="scientific">Mucilaginibacter pankratovii</name>
    <dbReference type="NCBI Taxonomy" id="2772110"/>
    <lineage>
        <taxon>Bacteria</taxon>
        <taxon>Pseudomonadati</taxon>
        <taxon>Bacteroidota</taxon>
        <taxon>Sphingobacteriia</taxon>
        <taxon>Sphingobacteriales</taxon>
        <taxon>Sphingobacteriaceae</taxon>
        <taxon>Mucilaginibacter</taxon>
    </lineage>
</organism>
<evidence type="ECO:0000256" key="3">
    <source>
        <dbReference type="ARBA" id="ARBA00022452"/>
    </source>
</evidence>
<dbReference type="InterPro" id="IPR036942">
    <property type="entry name" value="Beta-barrel_TonB_sf"/>
</dbReference>
<evidence type="ECO:0000256" key="4">
    <source>
        <dbReference type="ARBA" id="ARBA00022692"/>
    </source>
</evidence>
<proteinExistence type="inferred from homology"/>
<dbReference type="Gene3D" id="2.60.40.1120">
    <property type="entry name" value="Carboxypeptidase-like, regulatory domain"/>
    <property type="match status" value="1"/>
</dbReference>
<feature type="domain" description="TonB-dependent receptor plug" evidence="9">
    <location>
        <begin position="118"/>
        <end position="225"/>
    </location>
</feature>
<evidence type="ECO:0000256" key="5">
    <source>
        <dbReference type="ARBA" id="ARBA00023136"/>
    </source>
</evidence>
<dbReference type="Gene3D" id="2.170.130.10">
    <property type="entry name" value="TonB-dependent receptor, plug domain"/>
    <property type="match status" value="1"/>
</dbReference>
<dbReference type="RefSeq" id="WP_191188311.1">
    <property type="nucleotide sequence ID" value="NZ_JACWMY010000003.1"/>
</dbReference>
<evidence type="ECO:0000256" key="2">
    <source>
        <dbReference type="ARBA" id="ARBA00022448"/>
    </source>
</evidence>
<keyword evidence="5 7" id="KW-0472">Membrane</keyword>
<protein>
    <submittedName>
        <fullName evidence="10">SusC/RagA family TonB-linked outer membrane protein</fullName>
    </submittedName>
</protein>
<dbReference type="SUPFAM" id="SSF49464">
    <property type="entry name" value="Carboxypeptidase regulatory domain-like"/>
    <property type="match status" value="1"/>
</dbReference>
<keyword evidence="8" id="KW-0732">Signal</keyword>
<gene>
    <name evidence="10" type="ORF">IDJ77_07455</name>
</gene>
<keyword evidence="4 7" id="KW-0812">Transmembrane</keyword>
<evidence type="ECO:0000256" key="1">
    <source>
        <dbReference type="ARBA" id="ARBA00004571"/>
    </source>
</evidence>